<evidence type="ECO:0000313" key="5">
    <source>
        <dbReference type="EMBL" id="GLB68931.1"/>
    </source>
</evidence>
<dbReference type="PANTHER" id="PTHR43537">
    <property type="entry name" value="TRANSCRIPTIONAL REGULATOR, GNTR FAMILY"/>
    <property type="match status" value="1"/>
</dbReference>
<dbReference type="EMBL" id="BRVS01000026">
    <property type="protein sequence ID" value="GLB68931.1"/>
    <property type="molecule type" value="Genomic_DNA"/>
</dbReference>
<dbReference type="Pfam" id="PF00392">
    <property type="entry name" value="GntR"/>
    <property type="match status" value="1"/>
</dbReference>
<dbReference type="Proteomes" id="UP001209654">
    <property type="component" value="Unassembled WGS sequence"/>
</dbReference>
<dbReference type="SMART" id="SM00345">
    <property type="entry name" value="HTH_GNTR"/>
    <property type="match status" value="1"/>
</dbReference>
<evidence type="ECO:0000256" key="2">
    <source>
        <dbReference type="ARBA" id="ARBA00023125"/>
    </source>
</evidence>
<dbReference type="Gene3D" id="1.10.10.10">
    <property type="entry name" value="Winged helix-like DNA-binding domain superfamily/Winged helix DNA-binding domain"/>
    <property type="match status" value="1"/>
</dbReference>
<dbReference type="InterPro" id="IPR000524">
    <property type="entry name" value="Tscrpt_reg_HTH_GntR"/>
</dbReference>
<dbReference type="CDD" id="cd07377">
    <property type="entry name" value="WHTH_GntR"/>
    <property type="match status" value="1"/>
</dbReference>
<feature type="domain" description="HTH gntR-type" evidence="4">
    <location>
        <begin position="7"/>
        <end position="74"/>
    </location>
</feature>
<evidence type="ECO:0000256" key="1">
    <source>
        <dbReference type="ARBA" id="ARBA00023015"/>
    </source>
</evidence>
<organism evidence="5 6">
    <name type="scientific">Arthrobacter mangrovi</name>
    <dbReference type="NCBI Taxonomy" id="2966350"/>
    <lineage>
        <taxon>Bacteria</taxon>
        <taxon>Bacillati</taxon>
        <taxon>Actinomycetota</taxon>
        <taxon>Actinomycetes</taxon>
        <taxon>Micrococcales</taxon>
        <taxon>Micrococcaceae</taxon>
        <taxon>Arthrobacter</taxon>
    </lineage>
</organism>
<evidence type="ECO:0000313" key="6">
    <source>
        <dbReference type="Proteomes" id="UP001209654"/>
    </source>
</evidence>
<reference evidence="5 6" key="1">
    <citation type="journal article" date="2023" name="Int. J. Syst. Evol. Microbiol.">
        <title>Arthrobacter mangrovi sp. nov., an actinobacterium isolated from the rhizosphere of a mangrove.</title>
        <authorList>
            <person name="Hamada M."/>
            <person name="Saitou S."/>
            <person name="Enomoto N."/>
            <person name="Nanri K."/>
            <person name="Hidaka K."/>
            <person name="Miura T."/>
            <person name="Tamura T."/>
        </authorList>
    </citation>
    <scope>NUCLEOTIDE SEQUENCE [LARGE SCALE GENOMIC DNA]</scope>
    <source>
        <strain evidence="5 6">NBRC 112813</strain>
    </source>
</reference>
<dbReference type="InterPro" id="IPR036388">
    <property type="entry name" value="WH-like_DNA-bd_sf"/>
</dbReference>
<keyword evidence="3" id="KW-0804">Transcription</keyword>
<name>A0ABQ5MY61_9MICC</name>
<dbReference type="InterPro" id="IPR036390">
    <property type="entry name" value="WH_DNA-bd_sf"/>
</dbReference>
<evidence type="ECO:0000259" key="4">
    <source>
        <dbReference type="PROSITE" id="PS50949"/>
    </source>
</evidence>
<sequence length="224" mass="24546">MAFELPLSRKDAVVQRLRGEMLSGELAPGAPVKDAELAARLGLSVTPVREAITQLISEGFIEALPNKRRRVAVLTQKQAIDLMDVLGAVLVAGLERAEGRLDREWLDGFAAAVRAFQAELKPDMLQRSGEAFRRIAELICDAADNDELRAVTDHVLLRSLNRIQLYPSNHLLPLWGEAFGDTAGLLDGGDHAAAVQRLRSFFSDLVAAMHRDRSDDAVVAPRPH</sequence>
<comment type="caution">
    <text evidence="5">The sequence shown here is derived from an EMBL/GenBank/DDBJ whole genome shotgun (WGS) entry which is preliminary data.</text>
</comment>
<protein>
    <recommendedName>
        <fullName evidence="4">HTH gntR-type domain-containing protein</fullName>
    </recommendedName>
</protein>
<keyword evidence="1" id="KW-0805">Transcription regulation</keyword>
<proteinExistence type="predicted"/>
<dbReference type="PROSITE" id="PS50949">
    <property type="entry name" value="HTH_GNTR"/>
    <property type="match status" value="1"/>
</dbReference>
<gene>
    <name evidence="5" type="ORF">AHIS1636_33740</name>
</gene>
<dbReference type="RefSeq" id="WP_264797023.1">
    <property type="nucleotide sequence ID" value="NZ_BRVS01000026.1"/>
</dbReference>
<keyword evidence="2" id="KW-0238">DNA-binding</keyword>
<dbReference type="SUPFAM" id="SSF46785">
    <property type="entry name" value="Winged helix' DNA-binding domain"/>
    <property type="match status" value="1"/>
</dbReference>
<keyword evidence="6" id="KW-1185">Reference proteome</keyword>
<accession>A0ABQ5MY61</accession>
<evidence type="ECO:0000256" key="3">
    <source>
        <dbReference type="ARBA" id="ARBA00023163"/>
    </source>
</evidence>
<dbReference type="PANTHER" id="PTHR43537:SF5">
    <property type="entry name" value="UXU OPERON TRANSCRIPTIONAL REGULATOR"/>
    <property type="match status" value="1"/>
</dbReference>